<dbReference type="InterPro" id="IPR036097">
    <property type="entry name" value="HisK_dim/P_sf"/>
</dbReference>
<dbReference type="EC" id="2.7.13.3" evidence="2"/>
<dbReference type="InterPro" id="IPR051315">
    <property type="entry name" value="Bact_Chemotaxis_CheA"/>
</dbReference>
<dbReference type="Gene3D" id="2.30.30.40">
    <property type="entry name" value="SH3 Domains"/>
    <property type="match status" value="1"/>
</dbReference>
<feature type="domain" description="HPt" evidence="10">
    <location>
        <begin position="2"/>
        <end position="110"/>
    </location>
</feature>
<keyword evidence="5" id="KW-0418">Kinase</keyword>
<dbReference type="PANTHER" id="PTHR43395">
    <property type="entry name" value="SENSOR HISTIDINE KINASE CHEA"/>
    <property type="match status" value="1"/>
</dbReference>
<dbReference type="InterPro" id="IPR036061">
    <property type="entry name" value="CheW-like_dom_sf"/>
</dbReference>
<dbReference type="InterPro" id="IPR036890">
    <property type="entry name" value="HATPase_C_sf"/>
</dbReference>
<evidence type="ECO:0000259" key="9">
    <source>
        <dbReference type="PROSITE" id="PS50851"/>
    </source>
</evidence>
<dbReference type="InterPro" id="IPR003594">
    <property type="entry name" value="HATPase_dom"/>
</dbReference>
<dbReference type="InterPro" id="IPR004358">
    <property type="entry name" value="Sig_transdc_His_kin-like_C"/>
</dbReference>
<dbReference type="PROSITE" id="PS50851">
    <property type="entry name" value="CHEW"/>
    <property type="match status" value="1"/>
</dbReference>
<dbReference type="Pfam" id="PF01584">
    <property type="entry name" value="CheW"/>
    <property type="match status" value="1"/>
</dbReference>
<feature type="domain" description="CheW-like" evidence="9">
    <location>
        <begin position="551"/>
        <end position="685"/>
    </location>
</feature>
<dbReference type="RefSeq" id="WP_221248551.1">
    <property type="nucleotide sequence ID" value="NZ_AP024355.1"/>
</dbReference>
<feature type="region of interest" description="Disordered" evidence="7">
    <location>
        <begin position="248"/>
        <end position="273"/>
    </location>
</feature>
<dbReference type="SUPFAM" id="SSF47226">
    <property type="entry name" value="Histidine-containing phosphotransfer domain, HPT domain"/>
    <property type="match status" value="1"/>
</dbReference>
<dbReference type="PROSITE" id="PS50894">
    <property type="entry name" value="HPT"/>
    <property type="match status" value="1"/>
</dbReference>
<dbReference type="SMART" id="SM00387">
    <property type="entry name" value="HATPase_c"/>
    <property type="match status" value="1"/>
</dbReference>
<proteinExistence type="predicted"/>
<dbReference type="InterPro" id="IPR002545">
    <property type="entry name" value="CheW-lke_dom"/>
</dbReference>
<reference evidence="11 12" key="2">
    <citation type="journal article" date="2021" name="Int. J. Syst. Evol. Microbiol.">
        <title>Isolation and Polyphasic Characterization of Desulfuromonas versatilis sp. Nov., an Electrogenic Bacteria Capable of Versatile Metabolism Isolated from a Graphene Oxide-Reducing Enrichment Culture.</title>
        <authorList>
            <person name="Xie L."/>
            <person name="Yoshida N."/>
            <person name="Ishii S."/>
            <person name="Meng L."/>
        </authorList>
    </citation>
    <scope>NUCLEOTIDE SEQUENCE [LARGE SCALE GENOMIC DNA]</scope>
    <source>
        <strain evidence="11 12">NIT-T3</strain>
    </source>
</reference>
<dbReference type="CDD" id="cd00088">
    <property type="entry name" value="HPT"/>
    <property type="match status" value="1"/>
</dbReference>
<dbReference type="InterPro" id="IPR037006">
    <property type="entry name" value="CheA-like_homodim_sf"/>
</dbReference>
<dbReference type="SUPFAM" id="SSF50341">
    <property type="entry name" value="CheW-like"/>
    <property type="match status" value="1"/>
</dbReference>
<evidence type="ECO:0000256" key="4">
    <source>
        <dbReference type="ARBA" id="ARBA00022679"/>
    </source>
</evidence>
<evidence type="ECO:0000256" key="7">
    <source>
        <dbReference type="SAM" id="MobiDB-lite"/>
    </source>
</evidence>
<gene>
    <name evidence="11" type="primary">cheA40H</name>
    <name evidence="11" type="ORF">DESUT3_21950</name>
</gene>
<dbReference type="CDD" id="cd00731">
    <property type="entry name" value="CheA_reg"/>
    <property type="match status" value="1"/>
</dbReference>
<dbReference type="Pfam" id="PF01627">
    <property type="entry name" value="Hpt"/>
    <property type="match status" value="1"/>
</dbReference>
<feature type="modified residue" description="Phosphohistidine" evidence="6">
    <location>
        <position position="53"/>
    </location>
</feature>
<dbReference type="InterPro" id="IPR008207">
    <property type="entry name" value="Sig_transdc_His_kin_Hpt_dom"/>
</dbReference>
<dbReference type="Gene3D" id="1.10.287.560">
    <property type="entry name" value="Histidine kinase CheA-like, homodimeric domain"/>
    <property type="match status" value="1"/>
</dbReference>
<dbReference type="EMBL" id="AP024355">
    <property type="protein sequence ID" value="BCR05126.1"/>
    <property type="molecule type" value="Genomic_DNA"/>
</dbReference>
<evidence type="ECO:0000259" key="8">
    <source>
        <dbReference type="PROSITE" id="PS50109"/>
    </source>
</evidence>
<keyword evidence="3 6" id="KW-0597">Phosphoprotein</keyword>
<evidence type="ECO:0000256" key="1">
    <source>
        <dbReference type="ARBA" id="ARBA00000085"/>
    </source>
</evidence>
<dbReference type="PROSITE" id="PS50109">
    <property type="entry name" value="HIS_KIN"/>
    <property type="match status" value="1"/>
</dbReference>
<evidence type="ECO:0000259" key="10">
    <source>
        <dbReference type="PROSITE" id="PS50894"/>
    </source>
</evidence>
<reference evidence="11 12" key="1">
    <citation type="journal article" date="2016" name="C (Basel)">
        <title>Selective Growth of and Electricity Production by Marine Exoelectrogenic Bacteria in Self-Aggregated Hydrogel of Microbially Reduced Graphene Oxide.</title>
        <authorList>
            <person name="Yoshida N."/>
            <person name="Goto Y."/>
            <person name="Miyata Y."/>
        </authorList>
    </citation>
    <scope>NUCLEOTIDE SEQUENCE [LARGE SCALE GENOMIC DNA]</scope>
    <source>
        <strain evidence="11 12">NIT-T3</strain>
    </source>
</reference>
<dbReference type="SMART" id="SM01231">
    <property type="entry name" value="H-kinase_dim"/>
    <property type="match status" value="1"/>
</dbReference>
<dbReference type="Gene3D" id="3.30.565.10">
    <property type="entry name" value="Histidine kinase-like ATPase, C-terminal domain"/>
    <property type="match status" value="1"/>
</dbReference>
<dbReference type="SMART" id="SM00260">
    <property type="entry name" value="CheW"/>
    <property type="match status" value="1"/>
</dbReference>
<accession>A0ABM8HQ68</accession>
<evidence type="ECO:0000256" key="3">
    <source>
        <dbReference type="ARBA" id="ARBA00022553"/>
    </source>
</evidence>
<comment type="catalytic activity">
    <reaction evidence="1">
        <text>ATP + protein L-histidine = ADP + protein N-phospho-L-histidine.</text>
        <dbReference type="EC" id="2.7.13.3"/>
    </reaction>
</comment>
<dbReference type="SUPFAM" id="SSF55874">
    <property type="entry name" value="ATPase domain of HSP90 chaperone/DNA topoisomerase II/histidine kinase"/>
    <property type="match status" value="1"/>
</dbReference>
<evidence type="ECO:0000256" key="2">
    <source>
        <dbReference type="ARBA" id="ARBA00012438"/>
    </source>
</evidence>
<keyword evidence="4" id="KW-0808">Transferase</keyword>
<dbReference type="Pfam" id="PF02518">
    <property type="entry name" value="HATPase_c"/>
    <property type="match status" value="1"/>
</dbReference>
<sequence length="692" mass="74715">MGDKASAQAIKDFLGEAEEIIEKLNVDLVSLGDSAENGDSDPDLVNGIFRGAHSIKGLAGMFGFDDISGLAHQMENLLDCLRLGKVRLSPGLVETLFDGLESLTRLVHGKSEDDHFSLDLNPVLARIQAAANGPGQEDISLSRFGITPEILSVLTEYEEHRLLDNAQRGRTLLRVRATFDLTTFDQELAEISETLKKHGEVISTLPCAGDSADKIAFQLICGSSLGAEQIREKLENTDLVVETLCGGGEGRKSPASQPAAAPRPSAESGGESIPVRNDILGAENGEAGGGSLRSISRTVRVDIDKLDHLMNIVGELVLSKGTIANICQNLKSEGDSSLAGDLAKATRTLERRLHELQQGVMDVRMVPVGQLFEKMNRIVRRVSSELKKKVTLDVRGVDTELDKLIVEDLSDPLMHIIRNSLDHGIESAAERRANGKPEKGTICLWASQKGNHVVIEVRDDGRGIDPEKVRRKAVEKGLVSEHAELSRDQVFDLIFSPGFSTKDQVSDLSGRGVGMDVVKNNISMLSGMIEMDSTPGQGTTLSITLPITLAIIKALIVKVRGNTYAIPITSVLETLMVEASSIKTIERREVIELRNSTLPLLWLDRTFKLSAEPGEGKRHFIAVVGLAEKKIGIVVDELLGQQDVVIKSLGDSLSFVRGIAGAADLGNQKTILVLDVGGLMSEALRGDASFYV</sequence>
<dbReference type="Proteomes" id="UP001319827">
    <property type="component" value="Chromosome"/>
</dbReference>
<evidence type="ECO:0000313" key="12">
    <source>
        <dbReference type="Proteomes" id="UP001319827"/>
    </source>
</evidence>
<dbReference type="CDD" id="cd16916">
    <property type="entry name" value="HATPase_CheA-like"/>
    <property type="match status" value="1"/>
</dbReference>
<evidence type="ECO:0000256" key="6">
    <source>
        <dbReference type="PROSITE-ProRule" id="PRU00110"/>
    </source>
</evidence>
<feature type="compositionally biased region" description="Low complexity" evidence="7">
    <location>
        <begin position="253"/>
        <end position="268"/>
    </location>
</feature>
<dbReference type="SUPFAM" id="SSF47384">
    <property type="entry name" value="Homodimeric domain of signal transducing histidine kinase"/>
    <property type="match status" value="1"/>
</dbReference>
<dbReference type="PANTHER" id="PTHR43395:SF1">
    <property type="entry name" value="CHEMOTAXIS PROTEIN CHEA"/>
    <property type="match status" value="1"/>
</dbReference>
<dbReference type="InterPro" id="IPR004105">
    <property type="entry name" value="CheA-like_dim"/>
</dbReference>
<dbReference type="PRINTS" id="PR00344">
    <property type="entry name" value="BCTRLSENSOR"/>
</dbReference>
<dbReference type="Pfam" id="PF02895">
    <property type="entry name" value="H-kinase_dim"/>
    <property type="match status" value="1"/>
</dbReference>
<dbReference type="InterPro" id="IPR005467">
    <property type="entry name" value="His_kinase_dom"/>
</dbReference>
<dbReference type="InterPro" id="IPR036641">
    <property type="entry name" value="HPT_dom_sf"/>
</dbReference>
<feature type="domain" description="Histidine kinase" evidence="8">
    <location>
        <begin position="311"/>
        <end position="549"/>
    </location>
</feature>
<name>A0ABM8HQ68_9BACT</name>
<evidence type="ECO:0000256" key="5">
    <source>
        <dbReference type="ARBA" id="ARBA00022777"/>
    </source>
</evidence>
<organism evidence="11 12">
    <name type="scientific">Desulfuromonas versatilis</name>
    <dbReference type="NCBI Taxonomy" id="2802975"/>
    <lineage>
        <taxon>Bacteria</taxon>
        <taxon>Pseudomonadati</taxon>
        <taxon>Thermodesulfobacteriota</taxon>
        <taxon>Desulfuromonadia</taxon>
        <taxon>Desulfuromonadales</taxon>
        <taxon>Desulfuromonadaceae</taxon>
        <taxon>Desulfuromonas</taxon>
    </lineage>
</organism>
<dbReference type="Gene3D" id="1.20.120.160">
    <property type="entry name" value="HPT domain"/>
    <property type="match status" value="1"/>
</dbReference>
<keyword evidence="12" id="KW-1185">Reference proteome</keyword>
<evidence type="ECO:0000313" key="11">
    <source>
        <dbReference type="EMBL" id="BCR05126.1"/>
    </source>
</evidence>
<dbReference type="SMART" id="SM00073">
    <property type="entry name" value="HPT"/>
    <property type="match status" value="1"/>
</dbReference>
<protein>
    <recommendedName>
        <fullName evidence="2">histidine kinase</fullName>
        <ecNumber evidence="2">2.7.13.3</ecNumber>
    </recommendedName>
</protein>